<evidence type="ECO:0000256" key="3">
    <source>
        <dbReference type="ARBA" id="ARBA00022840"/>
    </source>
</evidence>
<evidence type="ECO:0000256" key="2">
    <source>
        <dbReference type="ARBA" id="ARBA00022741"/>
    </source>
</evidence>
<name>A0A1Y4L8G3_9FIRM</name>
<dbReference type="InterPro" id="IPR027417">
    <property type="entry name" value="P-loop_NTPase"/>
</dbReference>
<dbReference type="SUPFAM" id="SSF50331">
    <property type="entry name" value="MOP-like"/>
    <property type="match status" value="1"/>
</dbReference>
<dbReference type="RefSeq" id="WP_087372409.1">
    <property type="nucleotide sequence ID" value="NZ_NFKK01000006.1"/>
</dbReference>
<dbReference type="NCBIfam" id="NF008653">
    <property type="entry name" value="PRK11650.1"/>
    <property type="match status" value="1"/>
</dbReference>
<dbReference type="InterPro" id="IPR017871">
    <property type="entry name" value="ABC_transporter-like_CS"/>
</dbReference>
<sequence length="370" mass="41277">MANISMRHLKKVYPGNIEVIPDLNLEIQDKEFIILVGPSGCGKSTTLRMIAGLEEISGGEMYIGDKLVNDVPPKDRDIAMVFQNYALYPHMTVYKNMAFGLSLRKVPKDEIDRKVHEAAKILDIEHLLNRKPKALSGGQRQRVALGRAMVRDPAVFLLDEPLSNLDAKLRTQMRTEITKLHKRLGTTFVYVTHDQTEAMTMGDRIVVMKDGIIQQVDTPQNLYNEPCNMFVAGFIGSPQMNFIDATISAHGDRFHVDFGEYSVPIPEGKGGQDVFGPYVGKPVVLGLRAEDFRTEDIILTHATDNLIEADVEIAELMGAEVFLYTVCQGQKVTVKAPARVQAKGGDKVKLAIDLNHMHIFDKETEKVICN</sequence>
<dbReference type="GO" id="GO:0016887">
    <property type="term" value="F:ATP hydrolysis activity"/>
    <property type="evidence" value="ECO:0007669"/>
    <property type="project" value="InterPro"/>
</dbReference>
<dbReference type="InterPro" id="IPR008995">
    <property type="entry name" value="Mo/tungstate-bd_C_term_dom"/>
</dbReference>
<dbReference type="Pfam" id="PF17912">
    <property type="entry name" value="OB_MalK"/>
    <property type="match status" value="1"/>
</dbReference>
<dbReference type="InterPro" id="IPR003439">
    <property type="entry name" value="ABC_transporter-like_ATP-bd"/>
</dbReference>
<protein>
    <submittedName>
        <fullName evidence="5">Sugar ABC transporter ATP-binding protein</fullName>
    </submittedName>
</protein>
<dbReference type="GO" id="GO:0140359">
    <property type="term" value="F:ABC-type transporter activity"/>
    <property type="evidence" value="ECO:0007669"/>
    <property type="project" value="InterPro"/>
</dbReference>
<organism evidence="5 6">
    <name type="scientific">Butyricicoccus pullicaecorum</name>
    <dbReference type="NCBI Taxonomy" id="501571"/>
    <lineage>
        <taxon>Bacteria</taxon>
        <taxon>Bacillati</taxon>
        <taxon>Bacillota</taxon>
        <taxon>Clostridia</taxon>
        <taxon>Eubacteriales</taxon>
        <taxon>Butyricicoccaceae</taxon>
        <taxon>Butyricicoccus</taxon>
    </lineage>
</organism>
<dbReference type="InterPro" id="IPR015855">
    <property type="entry name" value="ABC_transpr_MalK-like"/>
</dbReference>
<dbReference type="InterPro" id="IPR047641">
    <property type="entry name" value="ABC_transpr_MalK/UgpC-like"/>
</dbReference>
<dbReference type="PANTHER" id="PTHR43875:SF1">
    <property type="entry name" value="OSMOPROTECTIVE COMPOUNDS UPTAKE ATP-BINDING PROTEIN GGTA"/>
    <property type="match status" value="1"/>
</dbReference>
<evidence type="ECO:0000256" key="1">
    <source>
        <dbReference type="ARBA" id="ARBA00022448"/>
    </source>
</evidence>
<dbReference type="PROSITE" id="PS50893">
    <property type="entry name" value="ABC_TRANSPORTER_2"/>
    <property type="match status" value="1"/>
</dbReference>
<keyword evidence="3 5" id="KW-0067">ATP-binding</keyword>
<accession>A0A1Y4L8G3</accession>
<keyword evidence="2" id="KW-0547">Nucleotide-binding</keyword>
<dbReference type="AlphaFoldDB" id="A0A1Y4L8G3"/>
<dbReference type="GO" id="GO:0008643">
    <property type="term" value="P:carbohydrate transport"/>
    <property type="evidence" value="ECO:0007669"/>
    <property type="project" value="InterPro"/>
</dbReference>
<dbReference type="PANTHER" id="PTHR43875">
    <property type="entry name" value="MALTODEXTRIN IMPORT ATP-BINDING PROTEIN MSMX"/>
    <property type="match status" value="1"/>
</dbReference>
<dbReference type="InterPro" id="IPR040582">
    <property type="entry name" value="OB_MalK-like"/>
</dbReference>
<dbReference type="GO" id="GO:0005524">
    <property type="term" value="F:ATP binding"/>
    <property type="evidence" value="ECO:0007669"/>
    <property type="project" value="UniProtKB-KW"/>
</dbReference>
<dbReference type="Gene3D" id="2.40.50.140">
    <property type="entry name" value="Nucleic acid-binding proteins"/>
    <property type="match status" value="1"/>
</dbReference>
<dbReference type="Gene3D" id="2.40.50.100">
    <property type="match status" value="1"/>
</dbReference>
<dbReference type="EMBL" id="NFKK01000006">
    <property type="protein sequence ID" value="OUP53016.1"/>
    <property type="molecule type" value="Genomic_DNA"/>
</dbReference>
<feature type="domain" description="ABC transporter" evidence="4">
    <location>
        <begin position="4"/>
        <end position="235"/>
    </location>
</feature>
<evidence type="ECO:0000259" key="4">
    <source>
        <dbReference type="PROSITE" id="PS50893"/>
    </source>
</evidence>
<dbReference type="Gene3D" id="3.40.50.300">
    <property type="entry name" value="P-loop containing nucleotide triphosphate hydrolases"/>
    <property type="match status" value="1"/>
</dbReference>
<reference evidence="6" key="1">
    <citation type="submission" date="2017-04" db="EMBL/GenBank/DDBJ databases">
        <title>Function of individual gut microbiota members based on whole genome sequencing of pure cultures obtained from chicken caecum.</title>
        <authorList>
            <person name="Medvecky M."/>
            <person name="Cejkova D."/>
            <person name="Polansky O."/>
            <person name="Karasova D."/>
            <person name="Kubasova T."/>
            <person name="Cizek A."/>
            <person name="Rychlik I."/>
        </authorList>
    </citation>
    <scope>NUCLEOTIDE SEQUENCE [LARGE SCALE GENOMIC DNA]</scope>
    <source>
        <strain evidence="6">An180</strain>
    </source>
</reference>
<dbReference type="InterPro" id="IPR012340">
    <property type="entry name" value="NA-bd_OB-fold"/>
</dbReference>
<proteinExistence type="predicted"/>
<dbReference type="Pfam" id="PF00005">
    <property type="entry name" value="ABC_tran"/>
    <property type="match status" value="1"/>
</dbReference>
<dbReference type="FunFam" id="3.40.50.300:FF:000042">
    <property type="entry name" value="Maltose/maltodextrin ABC transporter, ATP-binding protein"/>
    <property type="match status" value="1"/>
</dbReference>
<evidence type="ECO:0000313" key="5">
    <source>
        <dbReference type="EMBL" id="OUP53016.1"/>
    </source>
</evidence>
<keyword evidence="1" id="KW-0813">Transport</keyword>
<gene>
    <name evidence="5" type="ORF">B5F17_07200</name>
</gene>
<dbReference type="InterPro" id="IPR003593">
    <property type="entry name" value="AAA+_ATPase"/>
</dbReference>
<dbReference type="CDD" id="cd03301">
    <property type="entry name" value="ABC_MalK_N"/>
    <property type="match status" value="1"/>
</dbReference>
<dbReference type="GO" id="GO:0055052">
    <property type="term" value="C:ATP-binding cassette (ABC) transporter complex, substrate-binding subunit-containing"/>
    <property type="evidence" value="ECO:0007669"/>
    <property type="project" value="TreeGrafter"/>
</dbReference>
<dbReference type="SMART" id="SM00382">
    <property type="entry name" value="AAA"/>
    <property type="match status" value="1"/>
</dbReference>
<dbReference type="SUPFAM" id="SSF52540">
    <property type="entry name" value="P-loop containing nucleoside triphosphate hydrolases"/>
    <property type="match status" value="1"/>
</dbReference>
<comment type="caution">
    <text evidence="5">The sequence shown here is derived from an EMBL/GenBank/DDBJ whole genome shotgun (WGS) entry which is preliminary data.</text>
</comment>
<dbReference type="PROSITE" id="PS00211">
    <property type="entry name" value="ABC_TRANSPORTER_1"/>
    <property type="match status" value="1"/>
</dbReference>
<dbReference type="Proteomes" id="UP000195897">
    <property type="component" value="Unassembled WGS sequence"/>
</dbReference>
<evidence type="ECO:0000313" key="6">
    <source>
        <dbReference type="Proteomes" id="UP000195897"/>
    </source>
</evidence>